<dbReference type="RefSeq" id="WP_091479871.1">
    <property type="nucleotide sequence ID" value="NZ_FOTR01000001.1"/>
</dbReference>
<accession>A0A1I4H4K3</accession>
<dbReference type="EMBL" id="FOTR01000001">
    <property type="protein sequence ID" value="SFL37095.1"/>
    <property type="molecule type" value="Genomic_DNA"/>
</dbReference>
<keyword evidence="3" id="KW-1185">Reference proteome</keyword>
<reference evidence="3" key="1">
    <citation type="submission" date="2016-10" db="EMBL/GenBank/DDBJ databases">
        <authorList>
            <person name="Varghese N."/>
            <person name="Submissions S."/>
        </authorList>
    </citation>
    <scope>NUCLEOTIDE SEQUENCE [LARGE SCALE GENOMIC DNA]</scope>
    <source>
        <strain evidence="3">CGMCC 1.4250</strain>
    </source>
</reference>
<protein>
    <recommendedName>
        <fullName evidence="4">DUF3813 domain-containing protein</fullName>
    </recommendedName>
</protein>
<proteinExistence type="predicted"/>
<dbReference type="AlphaFoldDB" id="A0A1I4H4K3"/>
<sequence length="65" mass="7480">MQNQLFQQARNAVNSLMNRANGNFNEQDKQAAQNAIQSAYTNATAEEQQELRNLENQLKQQNELK</sequence>
<evidence type="ECO:0008006" key="4">
    <source>
        <dbReference type="Google" id="ProtNLM"/>
    </source>
</evidence>
<dbReference type="Pfam" id="PF12758">
    <property type="entry name" value="DUF3813"/>
    <property type="match status" value="1"/>
</dbReference>
<evidence type="ECO:0000256" key="1">
    <source>
        <dbReference type="SAM" id="Coils"/>
    </source>
</evidence>
<keyword evidence="1" id="KW-0175">Coiled coil</keyword>
<dbReference type="Proteomes" id="UP000198565">
    <property type="component" value="Unassembled WGS sequence"/>
</dbReference>
<feature type="coiled-coil region" evidence="1">
    <location>
        <begin position="37"/>
        <end position="64"/>
    </location>
</feature>
<dbReference type="STRING" id="334253.SAMN04487943_101216"/>
<gene>
    <name evidence="2" type="ORF">SAMN04487943_101216</name>
</gene>
<name>A0A1I4H4K3_9BACI</name>
<organism evidence="2 3">
    <name type="scientific">Gracilibacillus orientalis</name>
    <dbReference type="NCBI Taxonomy" id="334253"/>
    <lineage>
        <taxon>Bacteria</taxon>
        <taxon>Bacillati</taxon>
        <taxon>Bacillota</taxon>
        <taxon>Bacilli</taxon>
        <taxon>Bacillales</taxon>
        <taxon>Bacillaceae</taxon>
        <taxon>Gracilibacillus</taxon>
    </lineage>
</organism>
<dbReference type="OrthoDB" id="2692217at2"/>
<evidence type="ECO:0000313" key="3">
    <source>
        <dbReference type="Proteomes" id="UP000198565"/>
    </source>
</evidence>
<dbReference type="InterPro" id="IPR024217">
    <property type="entry name" value="DUF3813"/>
</dbReference>
<evidence type="ECO:0000313" key="2">
    <source>
        <dbReference type="EMBL" id="SFL37095.1"/>
    </source>
</evidence>